<dbReference type="InterPro" id="IPR029751">
    <property type="entry name" value="Ribosomal_L25_dom"/>
</dbReference>
<evidence type="ECO:0000256" key="4">
    <source>
        <dbReference type="ARBA" id="ARBA00023274"/>
    </source>
</evidence>
<dbReference type="GO" id="GO:0008097">
    <property type="term" value="F:5S rRNA binding"/>
    <property type="evidence" value="ECO:0007669"/>
    <property type="project" value="InterPro"/>
</dbReference>
<comment type="function">
    <text evidence="5">This is one of the proteins that binds to the 5S RNA in the ribosome where it forms part of the central protuberance.</text>
</comment>
<evidence type="ECO:0000259" key="7">
    <source>
        <dbReference type="Pfam" id="PF01386"/>
    </source>
</evidence>
<proteinExistence type="inferred from homology"/>
<dbReference type="PANTHER" id="PTHR33284:SF1">
    <property type="entry name" value="RIBOSOMAL PROTEIN L25_GLN-TRNA SYNTHETASE, ANTI-CODON-BINDING DOMAIN-CONTAINING PROTEIN"/>
    <property type="match status" value="1"/>
</dbReference>
<evidence type="ECO:0000313" key="10">
    <source>
        <dbReference type="Proteomes" id="UP000470771"/>
    </source>
</evidence>
<dbReference type="Gene3D" id="2.40.240.10">
    <property type="entry name" value="Ribosomal Protein L25, Chain P"/>
    <property type="match status" value="1"/>
</dbReference>
<organism evidence="9 10">
    <name type="scientific">Acidiluteibacter ferrifornacis</name>
    <dbReference type="NCBI Taxonomy" id="2692424"/>
    <lineage>
        <taxon>Bacteria</taxon>
        <taxon>Pseudomonadati</taxon>
        <taxon>Bacteroidota</taxon>
        <taxon>Flavobacteriia</taxon>
        <taxon>Flavobacteriales</taxon>
        <taxon>Cryomorphaceae</taxon>
        <taxon>Acidiluteibacter</taxon>
    </lineage>
</organism>
<keyword evidence="2 5" id="KW-0694">RNA-binding</keyword>
<keyword evidence="3 5" id="KW-0689">Ribosomal protein</keyword>
<dbReference type="PANTHER" id="PTHR33284">
    <property type="entry name" value="RIBOSOMAL PROTEIN L25/GLN-TRNA SYNTHETASE, ANTI-CODON-BINDING DOMAIN-CONTAINING PROTEIN"/>
    <property type="match status" value="1"/>
</dbReference>
<evidence type="ECO:0000256" key="5">
    <source>
        <dbReference type="HAMAP-Rule" id="MF_01334"/>
    </source>
</evidence>
<dbReference type="InterPro" id="IPR001021">
    <property type="entry name" value="Ribosomal_bL25_long"/>
</dbReference>
<dbReference type="GO" id="GO:0006412">
    <property type="term" value="P:translation"/>
    <property type="evidence" value="ECO:0007669"/>
    <property type="project" value="UniProtKB-UniRule"/>
</dbReference>
<reference evidence="9 10" key="1">
    <citation type="submission" date="2019-12" db="EMBL/GenBank/DDBJ databases">
        <authorList>
            <person name="Zhao J."/>
        </authorList>
    </citation>
    <scope>NUCLEOTIDE SEQUENCE [LARGE SCALE GENOMIC DNA]</scope>
    <source>
        <strain evidence="9 10">S-15</strain>
    </source>
</reference>
<dbReference type="Pfam" id="PF14693">
    <property type="entry name" value="Ribosomal_TL5_C"/>
    <property type="match status" value="1"/>
</dbReference>
<dbReference type="RefSeq" id="WP_160631410.1">
    <property type="nucleotide sequence ID" value="NZ_WWNE01000003.1"/>
</dbReference>
<dbReference type="SUPFAM" id="SSF50715">
    <property type="entry name" value="Ribosomal protein L25-like"/>
    <property type="match status" value="1"/>
</dbReference>
<dbReference type="HAMAP" id="MF_01334">
    <property type="entry name" value="Ribosomal_bL25_CTC"/>
    <property type="match status" value="1"/>
</dbReference>
<comment type="subunit">
    <text evidence="5">Part of the 50S ribosomal subunit; part of the 5S rRNA/L5/L18/L25 subcomplex. Contacts the 5S rRNA. Binds to the 5S rRNA independently of L5 and L18.</text>
</comment>
<keyword evidence="10" id="KW-1185">Reference proteome</keyword>
<evidence type="ECO:0000256" key="3">
    <source>
        <dbReference type="ARBA" id="ARBA00022980"/>
    </source>
</evidence>
<evidence type="ECO:0000256" key="2">
    <source>
        <dbReference type="ARBA" id="ARBA00022884"/>
    </source>
</evidence>
<dbReference type="NCBIfam" id="TIGR00731">
    <property type="entry name" value="bL25_bact_ctc"/>
    <property type="match status" value="1"/>
</dbReference>
<dbReference type="InterPro" id="IPR011035">
    <property type="entry name" value="Ribosomal_bL25/Gln-tRNA_synth"/>
</dbReference>
<feature type="domain" description="Large ribosomal subunit protein bL25 L25" evidence="7">
    <location>
        <begin position="6"/>
        <end position="91"/>
    </location>
</feature>
<comment type="similarity">
    <text evidence="5">Belongs to the bacterial ribosomal protein bL25 family. CTC subfamily.</text>
</comment>
<feature type="region of interest" description="Disordered" evidence="6">
    <location>
        <begin position="184"/>
        <end position="208"/>
    </location>
</feature>
<dbReference type="Proteomes" id="UP000470771">
    <property type="component" value="Unassembled WGS sequence"/>
</dbReference>
<feature type="domain" description="Large ribosomal subunit protein bL25 beta" evidence="8">
    <location>
        <begin position="100"/>
        <end position="180"/>
    </location>
</feature>
<feature type="compositionally biased region" description="Low complexity" evidence="6">
    <location>
        <begin position="197"/>
        <end position="208"/>
    </location>
</feature>
<dbReference type="InterPro" id="IPR020930">
    <property type="entry name" value="Ribosomal_uL5_bac-type"/>
</dbReference>
<sequence>MKSVALEASVRDSIRNKSALNQLRKEGNIPAVLYGGENNTHLTVEEIAFGKLINTPEVHLVELNFDGKKVKAVIRDVQFHPVTDKPIHIDFYEVFEDKPMTMGIPVRVVGNSIGIKNGGKRSDKLRKLVSKALPSDMPDVIEVDITKLRIGQSIKVQDIKMDGVEFLDTPNAVVVAVKTSRVAVNTDDEEEEEEGAEATAEATEAAAE</sequence>
<dbReference type="InterPro" id="IPR037121">
    <property type="entry name" value="Ribosomal_bL25_C"/>
</dbReference>
<gene>
    <name evidence="5" type="primary">rplY</name>
    <name evidence="5" type="synonym">ctc</name>
    <name evidence="9" type="ORF">GQN54_01930</name>
</gene>
<dbReference type="InterPro" id="IPR020056">
    <property type="entry name" value="Rbsml_bL25/Gln-tRNA_synth_N"/>
</dbReference>
<evidence type="ECO:0000256" key="6">
    <source>
        <dbReference type="SAM" id="MobiDB-lite"/>
    </source>
</evidence>
<comment type="caution">
    <text evidence="9">The sequence shown here is derived from an EMBL/GenBank/DDBJ whole genome shotgun (WGS) entry which is preliminary data.</text>
</comment>
<keyword evidence="4 5" id="KW-0687">Ribonucleoprotein</keyword>
<dbReference type="Gene3D" id="2.170.120.20">
    <property type="entry name" value="Ribosomal protein L25, beta domain"/>
    <property type="match status" value="1"/>
</dbReference>
<dbReference type="GO" id="GO:0003735">
    <property type="term" value="F:structural constituent of ribosome"/>
    <property type="evidence" value="ECO:0007669"/>
    <property type="project" value="InterPro"/>
</dbReference>
<feature type="compositionally biased region" description="Acidic residues" evidence="6">
    <location>
        <begin position="186"/>
        <end position="196"/>
    </location>
</feature>
<dbReference type="EMBL" id="WWNE01000003">
    <property type="protein sequence ID" value="NBG64857.1"/>
    <property type="molecule type" value="Genomic_DNA"/>
</dbReference>
<dbReference type="Pfam" id="PF01386">
    <property type="entry name" value="Ribosomal_L25p"/>
    <property type="match status" value="1"/>
</dbReference>
<name>A0A6N9NI28_9FLAO</name>
<protein>
    <recommendedName>
        <fullName evidence="5">Large ribosomal subunit protein bL25</fullName>
    </recommendedName>
    <alternativeName>
        <fullName evidence="5">General stress protein CTC</fullName>
    </alternativeName>
</protein>
<evidence type="ECO:0000256" key="1">
    <source>
        <dbReference type="ARBA" id="ARBA00022730"/>
    </source>
</evidence>
<evidence type="ECO:0000313" key="9">
    <source>
        <dbReference type="EMBL" id="NBG64857.1"/>
    </source>
</evidence>
<dbReference type="GO" id="GO:0022625">
    <property type="term" value="C:cytosolic large ribosomal subunit"/>
    <property type="evidence" value="ECO:0007669"/>
    <property type="project" value="TreeGrafter"/>
</dbReference>
<dbReference type="InterPro" id="IPR020057">
    <property type="entry name" value="Ribosomal_bL25_b-dom"/>
</dbReference>
<keyword evidence="1 5" id="KW-0699">rRNA-binding</keyword>
<evidence type="ECO:0000259" key="8">
    <source>
        <dbReference type="Pfam" id="PF14693"/>
    </source>
</evidence>
<accession>A0A6N9NI28</accession>
<dbReference type="CDD" id="cd00495">
    <property type="entry name" value="Ribosomal_L25_TL5_CTC"/>
    <property type="match status" value="1"/>
</dbReference>
<dbReference type="AlphaFoldDB" id="A0A6N9NI28"/>